<proteinExistence type="predicted"/>
<evidence type="ECO:0000313" key="2">
    <source>
        <dbReference type="Proteomes" id="UP000626109"/>
    </source>
</evidence>
<evidence type="ECO:0000313" key="1">
    <source>
        <dbReference type="EMBL" id="CAE8645919.1"/>
    </source>
</evidence>
<gene>
    <name evidence="1" type="ORF">PGLA2088_LOCUS4338</name>
</gene>
<dbReference type="AlphaFoldDB" id="A0A813I803"/>
<feature type="non-terminal residue" evidence="1">
    <location>
        <position position="1"/>
    </location>
</feature>
<dbReference type="EMBL" id="CAJNNW010003938">
    <property type="protein sequence ID" value="CAE8645919.1"/>
    <property type="molecule type" value="Genomic_DNA"/>
</dbReference>
<reference evidence="1" key="1">
    <citation type="submission" date="2021-02" db="EMBL/GenBank/DDBJ databases">
        <authorList>
            <person name="Dougan E. K."/>
            <person name="Rhodes N."/>
            <person name="Thang M."/>
            <person name="Chan C."/>
        </authorList>
    </citation>
    <scope>NUCLEOTIDE SEQUENCE</scope>
</reference>
<sequence>PLASSLLRAFVGLTMERCGSNELADVAGPEDAANVVSRYSFWWAYPSIKVANQKGRLSEKELPQLPLLDGPASLFQRSAALWRRGLAARGAKLELVQSIYWGVQKRQLLTSFLHGWTFLFLMTIDPLILRV</sequence>
<protein>
    <submittedName>
        <fullName evidence="1">Uncharacterized protein</fullName>
    </submittedName>
</protein>
<feature type="non-terminal residue" evidence="1">
    <location>
        <position position="131"/>
    </location>
</feature>
<dbReference type="Proteomes" id="UP000626109">
    <property type="component" value="Unassembled WGS sequence"/>
</dbReference>
<name>A0A813I803_POLGL</name>
<comment type="caution">
    <text evidence="1">The sequence shown here is derived from an EMBL/GenBank/DDBJ whole genome shotgun (WGS) entry which is preliminary data.</text>
</comment>
<organism evidence="1 2">
    <name type="scientific">Polarella glacialis</name>
    <name type="common">Dinoflagellate</name>
    <dbReference type="NCBI Taxonomy" id="89957"/>
    <lineage>
        <taxon>Eukaryota</taxon>
        <taxon>Sar</taxon>
        <taxon>Alveolata</taxon>
        <taxon>Dinophyceae</taxon>
        <taxon>Suessiales</taxon>
        <taxon>Suessiaceae</taxon>
        <taxon>Polarella</taxon>
    </lineage>
</organism>
<accession>A0A813I803</accession>